<dbReference type="STRING" id="1194090.SAMN05443144_11927"/>
<sequence length="33" mass="3861">MKVKYFLFKMTFHYPVFSTQSSNGRAGKKNLFG</sequence>
<evidence type="ECO:0000313" key="1">
    <source>
        <dbReference type="EMBL" id="SHG10578.1"/>
    </source>
</evidence>
<protein>
    <submittedName>
        <fullName evidence="1">Uncharacterized protein</fullName>
    </submittedName>
</protein>
<accession>A0A1M5H3U6</accession>
<reference evidence="1 2" key="1">
    <citation type="submission" date="2016-11" db="EMBL/GenBank/DDBJ databases">
        <authorList>
            <person name="Jaros S."/>
            <person name="Januszkiewicz K."/>
            <person name="Wedrychowicz H."/>
        </authorList>
    </citation>
    <scope>NUCLEOTIDE SEQUENCE [LARGE SCALE GENOMIC DNA]</scope>
    <source>
        <strain evidence="1 2">DSM 21986</strain>
    </source>
</reference>
<proteinExistence type="predicted"/>
<name>A0A1M5H3U6_9BACT</name>
<dbReference type="AlphaFoldDB" id="A0A1M5H3U6"/>
<organism evidence="1 2">
    <name type="scientific">Fodinibius roseus</name>
    <dbReference type="NCBI Taxonomy" id="1194090"/>
    <lineage>
        <taxon>Bacteria</taxon>
        <taxon>Pseudomonadati</taxon>
        <taxon>Balneolota</taxon>
        <taxon>Balneolia</taxon>
        <taxon>Balneolales</taxon>
        <taxon>Balneolaceae</taxon>
        <taxon>Fodinibius</taxon>
    </lineage>
</organism>
<gene>
    <name evidence="1" type="ORF">SAMN05443144_11927</name>
</gene>
<keyword evidence="2" id="KW-1185">Reference proteome</keyword>
<dbReference type="EMBL" id="FQUS01000019">
    <property type="protein sequence ID" value="SHG10578.1"/>
    <property type="molecule type" value="Genomic_DNA"/>
</dbReference>
<evidence type="ECO:0000313" key="2">
    <source>
        <dbReference type="Proteomes" id="UP000184041"/>
    </source>
</evidence>
<dbReference type="Proteomes" id="UP000184041">
    <property type="component" value="Unassembled WGS sequence"/>
</dbReference>